<evidence type="ECO:0000313" key="14">
    <source>
        <dbReference type="EMBL" id="KAJ1984386.1"/>
    </source>
</evidence>
<feature type="compositionally biased region" description="Low complexity" evidence="11">
    <location>
        <begin position="319"/>
        <end position="367"/>
    </location>
</feature>
<evidence type="ECO:0000256" key="5">
    <source>
        <dbReference type="ARBA" id="ARBA00022491"/>
    </source>
</evidence>
<comment type="similarity">
    <text evidence="3 10">Belongs to the CNOT2/3/5 family.</text>
</comment>
<organism evidence="14 15">
    <name type="scientific">Dimargaris verticillata</name>
    <dbReference type="NCBI Taxonomy" id="2761393"/>
    <lineage>
        <taxon>Eukaryota</taxon>
        <taxon>Fungi</taxon>
        <taxon>Fungi incertae sedis</taxon>
        <taxon>Zoopagomycota</taxon>
        <taxon>Kickxellomycotina</taxon>
        <taxon>Dimargaritomycetes</taxon>
        <taxon>Dimargaritales</taxon>
        <taxon>Dimargaritaceae</taxon>
        <taxon>Dimargaris</taxon>
    </lineage>
</organism>
<sequence>MSSRKLQVEIDKVLKKVTEGIESFDDIYDKLHDAPNVNHKEKYEQDLKKEIKKLQRHRDQIKTWIASSEIKDKRDLLENRRNIEKKMEAFKACEKEMKTKAYSKEGLSQVTKIDPKQKLKMEKRNWITGMVDQLNTQIDMLEAEAESIASGPKKNKKDSAKLARLKELDHHVERHKWHVQRLELILRSMENGNISPEQVSDIQDDVQFYVESNQDDDFVEDEGVYDELGLDDEEDMFGLNEGYFAGGPASAVSGPGDDDSSKASTSAKDTGPAKSTAAADTSPALHTTGTTGRSTIKLVNSKQPVSPAFASKRSNGASPTTPATTLAAVEATTTTTAATAAVPPTSGSKATGTTSGSSISVSGPVSTPAISSGVGDTAMKTLVVSSAVPVSAAVAKDTLLSPAVASRPETNAWANSNAAAKLAKLASVTSSAATQPYSSVVSSHTSSAANSLPTSHPATPIAAAMPSPSASASSAKSPGSVGTPQPSSTAQSREPSVSVEPHATPSLPAKLLAAGTAKAASTFAPLSFFRDQGLPAAFGNLVHSLEGSAANPGKYDRQYQLQMAETSYQCLPDLADAEKPQRYAPVNPVQTPSYYPQAPLPIFDSPALAGNFGLDTLFYIFYYQQDTYQQYLAAQELQRQSWRFHKRYLTWFQRIEKPKSTTDEYEVGTYVFFDYEDGWCSRQKTDFKFEYQYLEDTELL</sequence>
<evidence type="ECO:0000256" key="10">
    <source>
        <dbReference type="PIRNR" id="PIRNR005290"/>
    </source>
</evidence>
<feature type="compositionally biased region" description="Low complexity" evidence="11">
    <location>
        <begin position="445"/>
        <end position="480"/>
    </location>
</feature>
<dbReference type="InterPro" id="IPR007207">
    <property type="entry name" value="Not_N"/>
</dbReference>
<keyword evidence="4 10" id="KW-0963">Cytoplasm</keyword>
<comment type="subcellular location">
    <subcellularLocation>
        <location evidence="2 10">Cytoplasm</location>
    </subcellularLocation>
    <subcellularLocation>
        <location evidence="1 10">Nucleus</location>
    </subcellularLocation>
</comment>
<keyword evidence="7 10" id="KW-0805">Transcription regulation</keyword>
<evidence type="ECO:0000256" key="9">
    <source>
        <dbReference type="ARBA" id="ARBA00023242"/>
    </source>
</evidence>
<evidence type="ECO:0000256" key="11">
    <source>
        <dbReference type="SAM" id="MobiDB-lite"/>
    </source>
</evidence>
<keyword evidence="6" id="KW-0597">Phosphoprotein</keyword>
<evidence type="ECO:0000259" key="13">
    <source>
        <dbReference type="Pfam" id="PF04153"/>
    </source>
</evidence>
<keyword evidence="5 10" id="KW-0678">Repressor</keyword>
<feature type="region of interest" description="Disordered" evidence="11">
    <location>
        <begin position="445"/>
        <end position="503"/>
    </location>
</feature>
<evidence type="ECO:0000256" key="4">
    <source>
        <dbReference type="ARBA" id="ARBA00022490"/>
    </source>
</evidence>
<proteinExistence type="inferred from homology"/>
<evidence type="ECO:0000259" key="12">
    <source>
        <dbReference type="Pfam" id="PF04065"/>
    </source>
</evidence>
<evidence type="ECO:0000256" key="7">
    <source>
        <dbReference type="ARBA" id="ARBA00023015"/>
    </source>
</evidence>
<dbReference type="InterPro" id="IPR007282">
    <property type="entry name" value="NOT2/3/5_C"/>
</dbReference>
<dbReference type="Gene3D" id="2.30.30.1020">
    <property type="entry name" value="CCR4-NOT complex subunit 2/3/5, C-terminal domain"/>
    <property type="match status" value="1"/>
</dbReference>
<comment type="caution">
    <text evidence="14">The sequence shown here is derived from an EMBL/GenBank/DDBJ whole genome shotgun (WGS) entry which is preliminary data.</text>
</comment>
<evidence type="ECO:0000256" key="3">
    <source>
        <dbReference type="ARBA" id="ARBA00007682"/>
    </source>
</evidence>
<keyword evidence="15" id="KW-1185">Reference proteome</keyword>
<feature type="compositionally biased region" description="Polar residues" evidence="11">
    <location>
        <begin position="482"/>
        <end position="495"/>
    </location>
</feature>
<comment type="function">
    <text evidence="10">Acts as component of the CCR4-NOT core complex, which in the nucleus seems to be a general transcription factor, and in the cytoplasm the major mRNA deadenylase involved in mRNA turnover. The NOT protein subcomplex negatively regulates the basal and activated transcription of many genes. Preferentially affects TC-type TATA element-dependent transcription. Could directly or indirectly inhibit component(s) of the general transcription machinery.</text>
</comment>
<evidence type="ECO:0000313" key="15">
    <source>
        <dbReference type="Proteomes" id="UP001151582"/>
    </source>
</evidence>
<evidence type="ECO:0000256" key="6">
    <source>
        <dbReference type="ARBA" id="ARBA00022553"/>
    </source>
</evidence>
<dbReference type="GO" id="GO:0000932">
    <property type="term" value="C:P-body"/>
    <property type="evidence" value="ECO:0007669"/>
    <property type="project" value="UniProtKB-UniRule"/>
</dbReference>
<feature type="domain" description="NOT2/NOT3/NOT5 C-terminal" evidence="13">
    <location>
        <begin position="569"/>
        <end position="694"/>
    </location>
</feature>
<protein>
    <recommendedName>
        <fullName evidence="10">General negative regulator of transcription subunit</fullName>
    </recommendedName>
</protein>
<feature type="compositionally biased region" description="Polar residues" evidence="11">
    <location>
        <begin position="284"/>
        <end position="304"/>
    </location>
</feature>
<feature type="region of interest" description="Disordered" evidence="11">
    <location>
        <begin position="248"/>
        <end position="367"/>
    </location>
</feature>
<dbReference type="PANTHER" id="PTHR23326">
    <property type="entry name" value="CCR4 NOT-RELATED"/>
    <property type="match status" value="1"/>
</dbReference>
<evidence type="ECO:0000256" key="2">
    <source>
        <dbReference type="ARBA" id="ARBA00004496"/>
    </source>
</evidence>
<evidence type="ECO:0000256" key="8">
    <source>
        <dbReference type="ARBA" id="ARBA00023163"/>
    </source>
</evidence>
<feature type="domain" description="CCR4-Not complex component Not N-terminal" evidence="12">
    <location>
        <begin position="3"/>
        <end position="231"/>
    </location>
</feature>
<gene>
    <name evidence="14" type="primary">NOT5</name>
    <name evidence="14" type="ORF">H4R34_000702</name>
</gene>
<keyword evidence="10" id="KW-0010">Activator</keyword>
<dbReference type="Pfam" id="PF04153">
    <property type="entry name" value="NOT2_3_5_C"/>
    <property type="match status" value="1"/>
</dbReference>
<dbReference type="InterPro" id="IPR040168">
    <property type="entry name" value="Not2/3/5"/>
</dbReference>
<reference evidence="14" key="1">
    <citation type="submission" date="2022-07" db="EMBL/GenBank/DDBJ databases">
        <title>Phylogenomic reconstructions and comparative analyses of Kickxellomycotina fungi.</title>
        <authorList>
            <person name="Reynolds N.K."/>
            <person name="Stajich J.E."/>
            <person name="Barry K."/>
            <person name="Grigoriev I.V."/>
            <person name="Crous P."/>
            <person name="Smith M.E."/>
        </authorList>
    </citation>
    <scope>NUCLEOTIDE SEQUENCE</scope>
    <source>
        <strain evidence="14">RSA 567</strain>
    </source>
</reference>
<dbReference type="GO" id="GO:0005634">
    <property type="term" value="C:nucleus"/>
    <property type="evidence" value="ECO:0007669"/>
    <property type="project" value="UniProtKB-SubCell"/>
</dbReference>
<dbReference type="PIRSF" id="PIRSF005290">
    <property type="entry name" value="NOT_su_3_5"/>
    <property type="match status" value="1"/>
</dbReference>
<keyword evidence="9 10" id="KW-0539">Nucleus</keyword>
<dbReference type="GO" id="GO:0006355">
    <property type="term" value="P:regulation of DNA-templated transcription"/>
    <property type="evidence" value="ECO:0007669"/>
    <property type="project" value="InterPro"/>
</dbReference>
<dbReference type="AlphaFoldDB" id="A0A9W8BBB0"/>
<evidence type="ECO:0000256" key="1">
    <source>
        <dbReference type="ARBA" id="ARBA00004123"/>
    </source>
</evidence>
<dbReference type="OrthoDB" id="293823at2759"/>
<dbReference type="EMBL" id="JANBQB010000021">
    <property type="protein sequence ID" value="KAJ1984386.1"/>
    <property type="molecule type" value="Genomic_DNA"/>
</dbReference>
<dbReference type="GO" id="GO:0030015">
    <property type="term" value="C:CCR4-NOT core complex"/>
    <property type="evidence" value="ECO:0007669"/>
    <property type="project" value="UniProtKB-UniRule"/>
</dbReference>
<dbReference type="InterPro" id="IPR012270">
    <property type="entry name" value="CCR4-NOT_su3/5"/>
</dbReference>
<dbReference type="GO" id="GO:0000289">
    <property type="term" value="P:nuclear-transcribed mRNA poly(A) tail shortening"/>
    <property type="evidence" value="ECO:0007669"/>
    <property type="project" value="UniProtKB-ARBA"/>
</dbReference>
<dbReference type="InterPro" id="IPR038635">
    <property type="entry name" value="CCR4-NOT_su2/3/5_C_sf"/>
</dbReference>
<accession>A0A9W8BBB0</accession>
<dbReference type="Proteomes" id="UP001151582">
    <property type="component" value="Unassembled WGS sequence"/>
</dbReference>
<keyword evidence="8 10" id="KW-0804">Transcription</keyword>
<name>A0A9W8BBB0_9FUNG</name>
<dbReference type="Pfam" id="PF04065">
    <property type="entry name" value="Not3"/>
    <property type="match status" value="1"/>
</dbReference>